<evidence type="ECO:0000256" key="1">
    <source>
        <dbReference type="SAM" id="Phobius"/>
    </source>
</evidence>
<name>M0DEP3_9EURY</name>
<feature type="transmembrane region" description="Helical" evidence="1">
    <location>
        <begin position="104"/>
        <end position="124"/>
    </location>
</feature>
<keyword evidence="3" id="KW-1185">Reference proteome</keyword>
<protein>
    <submittedName>
        <fullName evidence="2">Membrane bound his kinase A</fullName>
    </submittedName>
</protein>
<feature type="transmembrane region" description="Helical" evidence="1">
    <location>
        <begin position="431"/>
        <end position="459"/>
    </location>
</feature>
<feature type="transmembrane region" description="Helical" evidence="1">
    <location>
        <begin position="78"/>
        <end position="98"/>
    </location>
</feature>
<comment type="caution">
    <text evidence="2">The sequence shown here is derived from an EMBL/GenBank/DDBJ whole genome shotgun (WGS) entry which is preliminary data.</text>
</comment>
<dbReference type="EMBL" id="AOJD01000077">
    <property type="protein sequence ID" value="ELZ33202.1"/>
    <property type="molecule type" value="Genomic_DNA"/>
</dbReference>
<feature type="transmembrane region" description="Helical" evidence="1">
    <location>
        <begin position="399"/>
        <end position="419"/>
    </location>
</feature>
<sequence length="515" mass="53738">MDKPSPSDRLAFKPAGVVIAVVAFLLTRGTVADLLVTDTGLAMEASAMFVLVVGFGVVLYGVNLAVSARDRAYARSILGWFVAGAAAVGVAIGPLAMTSSPGDATAAAAAVGIVGGGAGLLVGIRGAEADRRQAVVDRQIEQARLLNRILRHEVRNSVTILQGHTDLLFEGQTQTQDRSKTAITDAIARIDRAVDETRFLTVGTVDGGSTLGPVRIDEAIRRHAERTGRVESMESVPSATVRADRYLDRLLDELAALPDWADADANPLAVDVRDRHVALSVTAPGAWLSDREQDVLVEGIPEQERNDVDYGVPVLRLLVARYGGEVVVDATDEETTVRVLLPRSSRNAASGDAPGLASGTLWRTLGIGLAAGVAMGVFFQATTGTLPVIGALYGASVSSVGWVAHLFHSAVFATVLTVARSEAPDGFLGNSVGATVAAGVAYGLFLWFVMAGVVMSLWLNAVGIATPLPNLNAASLVGHLLWGGLVGALSATLPSLPDRQAVRNRLSTAVGRKLP</sequence>
<gene>
    <name evidence="2" type="ORF">C472_14857</name>
</gene>
<accession>M0DEP3</accession>
<dbReference type="AlphaFoldDB" id="M0DEP3"/>
<evidence type="ECO:0000313" key="3">
    <source>
        <dbReference type="Proteomes" id="UP000011523"/>
    </source>
</evidence>
<keyword evidence="1" id="KW-0472">Membrane</keyword>
<dbReference type="OrthoDB" id="3369at2157"/>
<feature type="transmembrane region" description="Helical" evidence="1">
    <location>
        <begin position="367"/>
        <end position="393"/>
    </location>
</feature>
<feature type="transmembrane region" description="Helical" evidence="1">
    <location>
        <begin position="48"/>
        <end position="66"/>
    </location>
</feature>
<dbReference type="PATRIC" id="fig|1227485.3.peg.2922"/>
<evidence type="ECO:0000313" key="2">
    <source>
        <dbReference type="EMBL" id="ELZ33202.1"/>
    </source>
</evidence>
<feature type="transmembrane region" description="Helical" evidence="1">
    <location>
        <begin position="479"/>
        <end position="496"/>
    </location>
</feature>
<reference evidence="2 3" key="1">
    <citation type="journal article" date="2014" name="PLoS Genet.">
        <title>Phylogenetically driven sequencing of extremely halophilic archaea reveals strategies for static and dynamic osmo-response.</title>
        <authorList>
            <person name="Becker E.A."/>
            <person name="Seitzer P.M."/>
            <person name="Tritt A."/>
            <person name="Larsen D."/>
            <person name="Krusor M."/>
            <person name="Yao A.I."/>
            <person name="Wu D."/>
            <person name="Madern D."/>
            <person name="Eisen J.A."/>
            <person name="Darling A.E."/>
            <person name="Facciotti M.T."/>
        </authorList>
    </citation>
    <scope>NUCLEOTIDE SEQUENCE [LARGE SCALE GENOMIC DNA]</scope>
    <source>
        <strain evidence="2 3">DSM 14210</strain>
    </source>
</reference>
<keyword evidence="2" id="KW-0418">Kinase</keyword>
<keyword evidence="1" id="KW-0812">Transmembrane</keyword>
<dbReference type="Proteomes" id="UP000011523">
    <property type="component" value="Unassembled WGS sequence"/>
</dbReference>
<keyword evidence="1" id="KW-1133">Transmembrane helix</keyword>
<dbReference type="RefSeq" id="WP_006630610.1">
    <property type="nucleotide sequence ID" value="NZ_AOJD01000077.1"/>
</dbReference>
<organism evidence="2 3">
    <name type="scientific">Halorubrum tebenquichense DSM 14210</name>
    <dbReference type="NCBI Taxonomy" id="1227485"/>
    <lineage>
        <taxon>Archaea</taxon>
        <taxon>Methanobacteriati</taxon>
        <taxon>Methanobacteriota</taxon>
        <taxon>Stenosarchaea group</taxon>
        <taxon>Halobacteria</taxon>
        <taxon>Halobacteriales</taxon>
        <taxon>Haloferacaceae</taxon>
        <taxon>Halorubrum</taxon>
    </lineage>
</organism>
<dbReference type="GO" id="GO:0016301">
    <property type="term" value="F:kinase activity"/>
    <property type="evidence" value="ECO:0007669"/>
    <property type="project" value="UniProtKB-KW"/>
</dbReference>
<keyword evidence="2" id="KW-0808">Transferase</keyword>
<proteinExistence type="predicted"/>